<keyword evidence="2" id="KW-1185">Reference proteome</keyword>
<protein>
    <submittedName>
        <fullName evidence="1">Uncharacterized protein</fullName>
    </submittedName>
</protein>
<evidence type="ECO:0000313" key="2">
    <source>
        <dbReference type="Proteomes" id="UP000256629"/>
    </source>
</evidence>
<comment type="caution">
    <text evidence="1">The sequence shown here is derived from an EMBL/GenBank/DDBJ whole genome shotgun (WGS) entry which is preliminary data.</text>
</comment>
<accession>A0A3D9HMI6</accession>
<organism evidence="1 2">
    <name type="scientific">Seonamhaeicola aphaedonensis</name>
    <dbReference type="NCBI Taxonomy" id="1461338"/>
    <lineage>
        <taxon>Bacteria</taxon>
        <taxon>Pseudomonadati</taxon>
        <taxon>Bacteroidota</taxon>
        <taxon>Flavobacteriia</taxon>
        <taxon>Flavobacteriales</taxon>
        <taxon>Flavobacteriaceae</taxon>
    </lineage>
</organism>
<proteinExistence type="predicted"/>
<gene>
    <name evidence="1" type="ORF">DFQ02_101747</name>
</gene>
<dbReference type="Proteomes" id="UP000256629">
    <property type="component" value="Unassembled WGS sequence"/>
</dbReference>
<reference evidence="1 2" key="1">
    <citation type="submission" date="2018-07" db="EMBL/GenBank/DDBJ databases">
        <title>Genomic Encyclopedia of Type Strains, Phase III (KMG-III): the genomes of soil and plant-associated and newly described type strains.</title>
        <authorList>
            <person name="Whitman W."/>
        </authorList>
    </citation>
    <scope>NUCLEOTIDE SEQUENCE [LARGE SCALE GENOMIC DNA]</scope>
    <source>
        <strain evidence="1 2">CECT 8487</strain>
    </source>
</reference>
<sequence length="113" mass="12885">MKINFNKLFIIMSVILLNTSCSSDLDNLRKKCEDTYLLYLFKDCKDGIFSSFKILSLQEGNRIKNIIESNNEVCIQVNGTDNSGKSFEGFVITTSNNYLTIMDCNKHCYICPS</sequence>
<dbReference type="EMBL" id="QRDX01000001">
    <property type="protein sequence ID" value="RED50710.1"/>
    <property type="molecule type" value="Genomic_DNA"/>
</dbReference>
<name>A0A3D9HMI6_9FLAO</name>
<dbReference type="AlphaFoldDB" id="A0A3D9HMI6"/>
<evidence type="ECO:0000313" key="1">
    <source>
        <dbReference type="EMBL" id="RED50710.1"/>
    </source>
</evidence>